<dbReference type="SUPFAM" id="SSF144091">
    <property type="entry name" value="Rhomboid-like"/>
    <property type="match status" value="1"/>
</dbReference>
<organism evidence="7 8">
    <name type="scientific">Acanthocheilonema viteae</name>
    <name type="common">Filarial nematode worm</name>
    <name type="synonym">Dipetalonema viteae</name>
    <dbReference type="NCBI Taxonomy" id="6277"/>
    <lineage>
        <taxon>Eukaryota</taxon>
        <taxon>Metazoa</taxon>
        <taxon>Ecdysozoa</taxon>
        <taxon>Nematoda</taxon>
        <taxon>Chromadorea</taxon>
        <taxon>Rhabditida</taxon>
        <taxon>Spirurina</taxon>
        <taxon>Spiruromorpha</taxon>
        <taxon>Filarioidea</taxon>
        <taxon>Onchocercidae</taxon>
        <taxon>Acanthocheilonema</taxon>
    </lineage>
</organism>
<dbReference type="Pfam" id="PF00627">
    <property type="entry name" value="UBA"/>
    <property type="match status" value="1"/>
</dbReference>
<dbReference type="CDD" id="cd14305">
    <property type="entry name" value="UBA_UBAC2"/>
    <property type="match status" value="1"/>
</dbReference>
<proteinExistence type="predicted"/>
<reference evidence="7 8" key="1">
    <citation type="submission" date="2018-08" db="EMBL/GenBank/DDBJ databases">
        <authorList>
            <person name="Laetsch R D."/>
            <person name="Stevens L."/>
            <person name="Kumar S."/>
            <person name="Blaxter L. M."/>
        </authorList>
    </citation>
    <scope>NUCLEOTIDE SEQUENCE [LARGE SCALE GENOMIC DNA]</scope>
</reference>
<dbReference type="OrthoDB" id="272778at2759"/>
<name>A0A498SK49_ACAVI</name>
<accession>A0A498SK49</accession>
<dbReference type="STRING" id="6277.A0A498SK49"/>
<evidence type="ECO:0000259" key="6">
    <source>
        <dbReference type="PROSITE" id="PS50030"/>
    </source>
</evidence>
<dbReference type="Gene3D" id="1.10.8.10">
    <property type="entry name" value="DNA helicase RuvA subunit, C-terminal domain"/>
    <property type="match status" value="1"/>
</dbReference>
<feature type="transmembrane region" description="Helical" evidence="5">
    <location>
        <begin position="72"/>
        <end position="95"/>
    </location>
</feature>
<keyword evidence="3 5" id="KW-1133">Transmembrane helix</keyword>
<dbReference type="InterPro" id="IPR035952">
    <property type="entry name" value="Rhomboid-like_sf"/>
</dbReference>
<dbReference type="InterPro" id="IPR015940">
    <property type="entry name" value="UBA"/>
</dbReference>
<evidence type="ECO:0000256" key="4">
    <source>
        <dbReference type="ARBA" id="ARBA00023136"/>
    </source>
</evidence>
<dbReference type="InterPro" id="IPR041928">
    <property type="entry name" value="UBA_UBAC2"/>
</dbReference>
<sequence length="357" mass="40391">MLSMSFIISDMMHSRRGQYQMQNQDLFRYAPITKAWLLITLLSSVICMYLSINDFDFWIAPSLGNITSIKGIISSKLVFRTPSSLISGLIVLYYGRLVERRFGSCKFMNFILFNSLHATAVEMAIYFILSRFYGYIPSTMYFVIGPYDLLTALYLSYVKEIPLVPYASIFGLSLSVHSFPFIMFIQLLALSKPILIACAAGASSVLLYPQLFAKVNFLPEFLVQLSQSASNPIGWLFQKFAACGEFGREGSVLPIAATIERQRIDILDNYERRLMFGQMQRIYRSERALPSGGQLQFLNRLLSRASNGSALSNEDQVRQLVDMGLGSREDVREALQQCNNDASEAANLLLHNRLERS</sequence>
<evidence type="ECO:0000256" key="5">
    <source>
        <dbReference type="SAM" id="Phobius"/>
    </source>
</evidence>
<dbReference type="EMBL" id="UPTC01001610">
    <property type="protein sequence ID" value="VBB32237.1"/>
    <property type="molecule type" value="Genomic_DNA"/>
</dbReference>
<gene>
    <name evidence="7" type="ORF">NAV_LOCUS7028</name>
</gene>
<dbReference type="SMART" id="SM00165">
    <property type="entry name" value="UBA"/>
    <property type="match status" value="1"/>
</dbReference>
<dbReference type="GO" id="GO:0016020">
    <property type="term" value="C:membrane"/>
    <property type="evidence" value="ECO:0007669"/>
    <property type="project" value="UniProtKB-SubCell"/>
</dbReference>
<comment type="subcellular location">
    <subcellularLocation>
        <location evidence="1">Membrane</location>
        <topology evidence="1">Multi-pass membrane protein</topology>
    </subcellularLocation>
</comment>
<feature type="domain" description="UBA" evidence="6">
    <location>
        <begin position="311"/>
        <end position="352"/>
    </location>
</feature>
<dbReference type="SUPFAM" id="SSF46934">
    <property type="entry name" value="UBA-like"/>
    <property type="match status" value="1"/>
</dbReference>
<dbReference type="PROSITE" id="PS50030">
    <property type="entry name" value="UBA"/>
    <property type="match status" value="1"/>
</dbReference>
<dbReference type="Proteomes" id="UP000276991">
    <property type="component" value="Unassembled WGS sequence"/>
</dbReference>
<dbReference type="InterPro" id="IPR009060">
    <property type="entry name" value="UBA-like_sf"/>
</dbReference>
<feature type="transmembrane region" description="Helical" evidence="5">
    <location>
        <begin position="135"/>
        <end position="157"/>
    </location>
</feature>
<protein>
    <recommendedName>
        <fullName evidence="6">UBA domain-containing protein</fullName>
    </recommendedName>
</protein>
<dbReference type="AlphaFoldDB" id="A0A498SK49"/>
<evidence type="ECO:0000256" key="3">
    <source>
        <dbReference type="ARBA" id="ARBA00022989"/>
    </source>
</evidence>
<keyword evidence="2 5" id="KW-0812">Transmembrane</keyword>
<evidence type="ECO:0000313" key="7">
    <source>
        <dbReference type="EMBL" id="VBB32237.1"/>
    </source>
</evidence>
<keyword evidence="8" id="KW-1185">Reference proteome</keyword>
<feature type="transmembrane region" description="Helical" evidence="5">
    <location>
        <begin position="35"/>
        <end position="52"/>
    </location>
</feature>
<evidence type="ECO:0000256" key="1">
    <source>
        <dbReference type="ARBA" id="ARBA00004141"/>
    </source>
</evidence>
<feature type="transmembrane region" description="Helical" evidence="5">
    <location>
        <begin position="107"/>
        <end position="129"/>
    </location>
</feature>
<keyword evidence="4 5" id="KW-0472">Membrane</keyword>
<feature type="transmembrane region" description="Helical" evidence="5">
    <location>
        <begin position="169"/>
        <end position="188"/>
    </location>
</feature>
<evidence type="ECO:0000313" key="8">
    <source>
        <dbReference type="Proteomes" id="UP000276991"/>
    </source>
</evidence>
<evidence type="ECO:0000256" key="2">
    <source>
        <dbReference type="ARBA" id="ARBA00022692"/>
    </source>
</evidence>